<comment type="catalytic activity">
    <reaction evidence="1">
        <text>peroxynitrite = nitrate</text>
        <dbReference type="Rhea" id="RHEA:63116"/>
        <dbReference type="ChEBI" id="CHEBI:17632"/>
        <dbReference type="ChEBI" id="CHEBI:25941"/>
    </reaction>
    <physiologicalReaction direction="left-to-right" evidence="1">
        <dbReference type="Rhea" id="RHEA:63117"/>
    </physiologicalReaction>
</comment>
<reference evidence="3 4" key="2">
    <citation type="submission" date="2018-11" db="EMBL/GenBank/DDBJ databases">
        <authorList>
            <consortium name="Pathogen Informatics"/>
        </authorList>
    </citation>
    <scope>NUCLEOTIDE SEQUENCE [LARGE SCALE GENOMIC DNA]</scope>
</reference>
<evidence type="ECO:0000313" key="5">
    <source>
        <dbReference type="WBParaSite" id="SBAD_0000799901-mRNA-1"/>
    </source>
</evidence>
<dbReference type="OrthoDB" id="58529at2759"/>
<dbReference type="Gene3D" id="2.40.128.20">
    <property type="match status" value="1"/>
</dbReference>
<dbReference type="Proteomes" id="UP000270296">
    <property type="component" value="Unassembled WGS sequence"/>
</dbReference>
<reference evidence="5" key="1">
    <citation type="submission" date="2016-06" db="UniProtKB">
        <authorList>
            <consortium name="WormBaseParasite"/>
        </authorList>
    </citation>
    <scope>IDENTIFICATION</scope>
</reference>
<dbReference type="AlphaFoldDB" id="A0A183IVR1"/>
<evidence type="ECO:0000313" key="3">
    <source>
        <dbReference type="EMBL" id="VDP13996.1"/>
    </source>
</evidence>
<dbReference type="CDD" id="cd07828">
    <property type="entry name" value="lipocalin_heme-bd-THAP4-like"/>
    <property type="match status" value="1"/>
</dbReference>
<protein>
    <submittedName>
        <fullName evidence="5">DUF1794 domain-containing protein</fullName>
    </submittedName>
</protein>
<name>A0A183IVR1_9BILA</name>
<dbReference type="SUPFAM" id="SSF50814">
    <property type="entry name" value="Lipocalins"/>
    <property type="match status" value="1"/>
</dbReference>
<dbReference type="Pfam" id="PF08768">
    <property type="entry name" value="THAP4_heme-bd"/>
    <property type="match status" value="1"/>
</dbReference>
<keyword evidence="4" id="KW-1185">Reference proteome</keyword>
<dbReference type="WBParaSite" id="SBAD_0000799901-mRNA-1">
    <property type="protein sequence ID" value="SBAD_0000799901-mRNA-1"/>
    <property type="gene ID" value="SBAD_0000799901"/>
</dbReference>
<evidence type="ECO:0000256" key="1">
    <source>
        <dbReference type="ARBA" id="ARBA00036993"/>
    </source>
</evidence>
<proteinExistence type="predicted"/>
<dbReference type="PANTHER" id="PTHR15854:SF4">
    <property type="entry name" value="PEROXYNITRITE ISOMERASE THAP4"/>
    <property type="match status" value="1"/>
</dbReference>
<dbReference type="InterPro" id="IPR045165">
    <property type="entry name" value="Nitrobindin"/>
</dbReference>
<feature type="domain" description="THAP4-like heme-binding" evidence="2">
    <location>
        <begin position="3"/>
        <end position="112"/>
    </location>
</feature>
<accession>A0A183IVR1</accession>
<organism evidence="5">
    <name type="scientific">Soboliphyme baturini</name>
    <dbReference type="NCBI Taxonomy" id="241478"/>
    <lineage>
        <taxon>Eukaryota</taxon>
        <taxon>Metazoa</taxon>
        <taxon>Ecdysozoa</taxon>
        <taxon>Nematoda</taxon>
        <taxon>Enoplea</taxon>
        <taxon>Dorylaimia</taxon>
        <taxon>Dioctophymatida</taxon>
        <taxon>Dioctophymatoidea</taxon>
        <taxon>Soboliphymatidae</taxon>
        <taxon>Soboliphyme</taxon>
    </lineage>
</organism>
<sequence length="115" mass="13482">MFLYSSFAWGINDKKSLHAEYGFITMKRGTNIIGMTTVMNNGFTTSENGEIRDNKIVFHLHQIGRISWSRDLPVLHLIREITLLEPDVLEQRTMMQTLTHVMQEHTSIRYRKVFP</sequence>
<dbReference type="InterPro" id="IPR012674">
    <property type="entry name" value="Calycin"/>
</dbReference>
<gene>
    <name evidence="3" type="ORF">SBAD_LOCUS7708</name>
</gene>
<evidence type="ECO:0000259" key="2">
    <source>
        <dbReference type="Pfam" id="PF08768"/>
    </source>
</evidence>
<evidence type="ECO:0000313" key="4">
    <source>
        <dbReference type="Proteomes" id="UP000270296"/>
    </source>
</evidence>
<dbReference type="EMBL" id="UZAM01010868">
    <property type="protein sequence ID" value="VDP13996.1"/>
    <property type="molecule type" value="Genomic_DNA"/>
</dbReference>
<dbReference type="InterPro" id="IPR014878">
    <property type="entry name" value="THAP4-like_heme-bd"/>
</dbReference>
<dbReference type="PANTHER" id="PTHR15854">
    <property type="entry name" value="THAP4 PROTEIN"/>
    <property type="match status" value="1"/>
</dbReference>